<reference evidence="2" key="1">
    <citation type="journal article" date="2023" name="bioRxiv">
        <title>Scaffold-level genome assemblies of two parasitoid biocontrol wasps reveal the parthenogenesis mechanism and an associated novel virus.</title>
        <authorList>
            <person name="Inwood S."/>
            <person name="Skelly J."/>
            <person name="Guhlin J."/>
            <person name="Harrop T."/>
            <person name="Goldson S."/>
            <person name="Dearden P."/>
        </authorList>
    </citation>
    <scope>NUCLEOTIDE SEQUENCE</scope>
    <source>
        <strain evidence="2">Lincoln</strain>
        <tissue evidence="2">Whole body</tissue>
    </source>
</reference>
<dbReference type="InterPro" id="IPR029397">
    <property type="entry name" value="Tube_Death"/>
</dbReference>
<feature type="domain" description="Tube Death" evidence="1">
    <location>
        <begin position="45"/>
        <end position="124"/>
    </location>
</feature>
<dbReference type="EMBL" id="JAQQBR010001831">
    <property type="protein sequence ID" value="KAK0167843.1"/>
    <property type="molecule type" value="Genomic_DNA"/>
</dbReference>
<dbReference type="Pfam" id="PF14786">
    <property type="entry name" value="Death_2"/>
    <property type="match status" value="1"/>
</dbReference>
<keyword evidence="3" id="KW-1185">Reference proteome</keyword>
<organism evidence="2 3">
    <name type="scientific">Microctonus hyperodae</name>
    <name type="common">Parasitoid wasp</name>
    <dbReference type="NCBI Taxonomy" id="165561"/>
    <lineage>
        <taxon>Eukaryota</taxon>
        <taxon>Metazoa</taxon>
        <taxon>Ecdysozoa</taxon>
        <taxon>Arthropoda</taxon>
        <taxon>Hexapoda</taxon>
        <taxon>Insecta</taxon>
        <taxon>Pterygota</taxon>
        <taxon>Neoptera</taxon>
        <taxon>Endopterygota</taxon>
        <taxon>Hymenoptera</taxon>
        <taxon>Apocrita</taxon>
        <taxon>Ichneumonoidea</taxon>
        <taxon>Braconidae</taxon>
        <taxon>Euphorinae</taxon>
        <taxon>Microctonus</taxon>
    </lineage>
</organism>
<gene>
    <name evidence="2" type="ORF">PV327_001700</name>
</gene>
<proteinExistence type="predicted"/>
<evidence type="ECO:0000313" key="2">
    <source>
        <dbReference type="EMBL" id="KAK0167843.1"/>
    </source>
</evidence>
<dbReference type="Proteomes" id="UP001168972">
    <property type="component" value="Unassembled WGS sequence"/>
</dbReference>
<accession>A0AA39KNA9</accession>
<evidence type="ECO:0000313" key="3">
    <source>
        <dbReference type="Proteomes" id="UP001168972"/>
    </source>
</evidence>
<dbReference type="SUPFAM" id="SSF47986">
    <property type="entry name" value="DEATH domain"/>
    <property type="match status" value="1"/>
</dbReference>
<dbReference type="AlphaFoldDB" id="A0AA39KNA9"/>
<evidence type="ECO:0000259" key="1">
    <source>
        <dbReference type="Pfam" id="PF14786"/>
    </source>
</evidence>
<dbReference type="InterPro" id="IPR011029">
    <property type="entry name" value="DEATH-like_dom_sf"/>
</dbReference>
<name>A0AA39KNA9_MICHY</name>
<protein>
    <recommendedName>
        <fullName evidence="1">Tube Death domain-containing protein</fullName>
    </recommendedName>
</protein>
<sequence>MATLDTEIRKLRPLEFYSLAKILSPDFWKILMGNIKKPESQDPMFTSEHITLIENAATKQPRTASEIFLDEWGTMGRKRPTIKMAIDLLVEAEIFRAADFLAVEVLKGSPPDRPSKGPAAQIKIPDDIFNYGNQQDNPFDTNSNIEYNSTAILDDHNVDDTVCSDNYRTTLPLYLNNNSRVIEGQFSDSNIFNQPNIIANELSDSGSSDLIKFCSDDDESKKNEMDRNNILNESNLDVANDVNNWNEQSTSYLPNLSILKLDSPKHETVDEVINFPTELASSELPLCVNNRITVSSYQESYSSSEYSVTSSMSSDLRYTTSDNNVENNYGVTADVIKPNNLENEQKFSDNIQHNVDHSHLPLTVIEFYKQ</sequence>
<comment type="caution">
    <text evidence="2">The sequence shown here is derived from an EMBL/GenBank/DDBJ whole genome shotgun (WGS) entry which is preliminary data.</text>
</comment>
<dbReference type="Gene3D" id="1.10.533.10">
    <property type="entry name" value="Death Domain, Fas"/>
    <property type="match status" value="1"/>
</dbReference>
<reference evidence="2" key="2">
    <citation type="submission" date="2023-03" db="EMBL/GenBank/DDBJ databases">
        <authorList>
            <person name="Inwood S.N."/>
            <person name="Skelly J.G."/>
            <person name="Guhlin J."/>
            <person name="Harrop T.W.R."/>
            <person name="Goldson S.G."/>
            <person name="Dearden P.K."/>
        </authorList>
    </citation>
    <scope>NUCLEOTIDE SEQUENCE</scope>
    <source>
        <strain evidence="2">Lincoln</strain>
        <tissue evidence="2">Whole body</tissue>
    </source>
</reference>